<dbReference type="AlphaFoldDB" id="A0A291E167"/>
<organism evidence="1 2">
    <name type="scientific">Cedecea neteri</name>
    <dbReference type="NCBI Taxonomy" id="158822"/>
    <lineage>
        <taxon>Bacteria</taxon>
        <taxon>Pseudomonadati</taxon>
        <taxon>Pseudomonadota</taxon>
        <taxon>Gammaproteobacteria</taxon>
        <taxon>Enterobacterales</taxon>
        <taxon>Enterobacteriaceae</taxon>
        <taxon>Cedecea</taxon>
    </lineage>
</organism>
<gene>
    <name evidence="1" type="ORF">CO704_17625</name>
</gene>
<accession>A0A291E167</accession>
<evidence type="ECO:0000313" key="1">
    <source>
        <dbReference type="EMBL" id="ATF93791.1"/>
    </source>
</evidence>
<dbReference type="EMBL" id="CP023525">
    <property type="protein sequence ID" value="ATF93791.1"/>
    <property type="molecule type" value="Genomic_DNA"/>
</dbReference>
<dbReference type="Proteomes" id="UP000217979">
    <property type="component" value="Chromosome"/>
</dbReference>
<proteinExistence type="predicted"/>
<protein>
    <submittedName>
        <fullName evidence="1">Uncharacterized protein</fullName>
    </submittedName>
</protein>
<sequence>MSELNTKVTQSAFISSKGNNLARDRFCDLFRKVKRSKIVNTDRKSKTDLFFLSIKTINYI</sequence>
<evidence type="ECO:0000313" key="2">
    <source>
        <dbReference type="Proteomes" id="UP000217979"/>
    </source>
</evidence>
<reference evidence="1 2" key="1">
    <citation type="submission" date="2017-09" db="EMBL/GenBank/DDBJ databases">
        <title>FDA dAtabase for Regulatory Grade micrObial Sequences (FDA-ARGOS): Supporting development and validation of Infectious Disease Dx tests.</title>
        <authorList>
            <person name="Minogue T."/>
            <person name="Wolcott M."/>
            <person name="Wasieloski L."/>
            <person name="Aguilar W."/>
            <person name="Moore D."/>
            <person name="Tallon L."/>
            <person name="Sadzewicz L."/>
            <person name="Ott S."/>
            <person name="Zhao X."/>
            <person name="Nagaraj S."/>
            <person name="Vavikolanu K."/>
            <person name="Aluvathingal J."/>
            <person name="Nadendla S."/>
            <person name="Sichtig H."/>
        </authorList>
    </citation>
    <scope>NUCLEOTIDE SEQUENCE [LARGE SCALE GENOMIC DNA]</scope>
    <source>
        <strain evidence="1 2">FDAARGOS_392</strain>
    </source>
</reference>
<name>A0A291E167_9ENTR</name>